<gene>
    <name evidence="9" type="ORF">BOTNAR_0012g00390</name>
</gene>
<dbReference type="GO" id="GO:0016020">
    <property type="term" value="C:membrane"/>
    <property type="evidence" value="ECO:0007669"/>
    <property type="project" value="UniProtKB-SubCell"/>
</dbReference>
<accession>A0A4Z1JK41</accession>
<comment type="subcellular location">
    <subcellularLocation>
        <location evidence="1">Membrane</location>
        <topology evidence="1">Multi-pass membrane protein</topology>
    </subcellularLocation>
</comment>
<evidence type="ECO:0000256" key="5">
    <source>
        <dbReference type="ARBA" id="ARBA00038359"/>
    </source>
</evidence>
<reference evidence="9 10" key="1">
    <citation type="submission" date="2017-12" db="EMBL/GenBank/DDBJ databases">
        <title>Comparative genomics of Botrytis spp.</title>
        <authorList>
            <person name="Valero-Jimenez C.A."/>
            <person name="Tapia P."/>
            <person name="Veloso J."/>
            <person name="Silva-Moreno E."/>
            <person name="Staats M."/>
            <person name="Valdes J.H."/>
            <person name="Van Kan J.A.L."/>
        </authorList>
    </citation>
    <scope>NUCLEOTIDE SEQUENCE [LARGE SCALE GENOMIC DNA]</scope>
    <source>
        <strain evidence="9 10">MUCL2120</strain>
    </source>
</reference>
<feature type="transmembrane region" description="Helical" evidence="7">
    <location>
        <begin position="253"/>
        <end position="276"/>
    </location>
</feature>
<dbReference type="Pfam" id="PF20684">
    <property type="entry name" value="Fung_rhodopsin"/>
    <property type="match status" value="1"/>
</dbReference>
<evidence type="ECO:0000256" key="7">
    <source>
        <dbReference type="SAM" id="Phobius"/>
    </source>
</evidence>
<dbReference type="EMBL" id="PQXJ01000012">
    <property type="protein sequence ID" value="TGO69367.1"/>
    <property type="molecule type" value="Genomic_DNA"/>
</dbReference>
<feature type="compositionally biased region" description="Basic and acidic residues" evidence="6">
    <location>
        <begin position="340"/>
        <end position="354"/>
    </location>
</feature>
<feature type="transmembrane region" description="Helical" evidence="7">
    <location>
        <begin position="20"/>
        <end position="41"/>
    </location>
</feature>
<keyword evidence="10" id="KW-1185">Reference proteome</keyword>
<feature type="transmembrane region" description="Helical" evidence="7">
    <location>
        <begin position="179"/>
        <end position="201"/>
    </location>
</feature>
<feature type="transmembrane region" description="Helical" evidence="7">
    <location>
        <begin position="95"/>
        <end position="119"/>
    </location>
</feature>
<sequence>MANSTMEAPAGGDVDRGPTIMAIMWVQAAISCIVVAMRFWARITIKALGKDDWIMLCTLINFLVFCGFVTVQALHGGDRHLYYIPPAEQEFAIKMTWLLQPFVILAICLGKVSVAFLIMRLLSPTPKWPKPFLWFCIISCLVFVFVDIVLTYVQCTPAKALWDPTVPHTCWEPKVQSDFAIFCATWLVFIDALLAISPIMFFGRLKMSMRKKIGICALLGGGIIAAICGSIKISYLTELSARADITWATYDLFVWSGAEAFILIVCGSIPPLKILWDRYISKKTGQTKTSSSSYIQFSSGRSRATAHQYDGVTYDMKPLASPLPGTEVDLEGQRTSTIQEHSDSLSIGDRERPHSVGIGR</sequence>
<dbReference type="STRING" id="278944.A0A4Z1JK41"/>
<feature type="domain" description="Rhodopsin" evidence="8">
    <location>
        <begin position="37"/>
        <end position="277"/>
    </location>
</feature>
<protein>
    <recommendedName>
        <fullName evidence="8">Rhodopsin domain-containing protein</fullName>
    </recommendedName>
</protein>
<dbReference type="PANTHER" id="PTHR33048:SF146">
    <property type="entry name" value="INTEGRAL MEMBRANE PROTEIN"/>
    <property type="match status" value="1"/>
</dbReference>
<evidence type="ECO:0000259" key="8">
    <source>
        <dbReference type="Pfam" id="PF20684"/>
    </source>
</evidence>
<dbReference type="AlphaFoldDB" id="A0A4Z1JK41"/>
<feature type="region of interest" description="Disordered" evidence="6">
    <location>
        <begin position="334"/>
        <end position="360"/>
    </location>
</feature>
<feature type="transmembrane region" description="Helical" evidence="7">
    <location>
        <begin position="213"/>
        <end position="233"/>
    </location>
</feature>
<evidence type="ECO:0000256" key="1">
    <source>
        <dbReference type="ARBA" id="ARBA00004141"/>
    </source>
</evidence>
<comment type="similarity">
    <text evidence="5">Belongs to the SAT4 family.</text>
</comment>
<dbReference type="OrthoDB" id="5331848at2759"/>
<feature type="transmembrane region" description="Helical" evidence="7">
    <location>
        <begin position="53"/>
        <end position="75"/>
    </location>
</feature>
<dbReference type="InterPro" id="IPR052337">
    <property type="entry name" value="SAT4-like"/>
</dbReference>
<keyword evidence="3 7" id="KW-1133">Transmembrane helix</keyword>
<dbReference type="InterPro" id="IPR049326">
    <property type="entry name" value="Rhodopsin_dom_fungi"/>
</dbReference>
<dbReference type="PANTHER" id="PTHR33048">
    <property type="entry name" value="PTH11-LIKE INTEGRAL MEMBRANE PROTEIN (AFU_ORTHOLOGUE AFUA_5G11245)"/>
    <property type="match status" value="1"/>
</dbReference>
<evidence type="ECO:0000256" key="3">
    <source>
        <dbReference type="ARBA" id="ARBA00022989"/>
    </source>
</evidence>
<comment type="caution">
    <text evidence="9">The sequence shown here is derived from an EMBL/GenBank/DDBJ whole genome shotgun (WGS) entry which is preliminary data.</text>
</comment>
<evidence type="ECO:0000256" key="4">
    <source>
        <dbReference type="ARBA" id="ARBA00023136"/>
    </source>
</evidence>
<organism evidence="9 10">
    <name type="scientific">Botryotinia narcissicola</name>
    <dbReference type="NCBI Taxonomy" id="278944"/>
    <lineage>
        <taxon>Eukaryota</taxon>
        <taxon>Fungi</taxon>
        <taxon>Dikarya</taxon>
        <taxon>Ascomycota</taxon>
        <taxon>Pezizomycotina</taxon>
        <taxon>Leotiomycetes</taxon>
        <taxon>Helotiales</taxon>
        <taxon>Sclerotiniaceae</taxon>
        <taxon>Botryotinia</taxon>
    </lineage>
</organism>
<name>A0A4Z1JK41_9HELO</name>
<keyword evidence="4 7" id="KW-0472">Membrane</keyword>
<feature type="transmembrane region" description="Helical" evidence="7">
    <location>
        <begin position="131"/>
        <end position="153"/>
    </location>
</feature>
<evidence type="ECO:0000313" key="10">
    <source>
        <dbReference type="Proteomes" id="UP000297452"/>
    </source>
</evidence>
<evidence type="ECO:0000313" key="9">
    <source>
        <dbReference type="EMBL" id="TGO69367.1"/>
    </source>
</evidence>
<keyword evidence="2 7" id="KW-0812">Transmembrane</keyword>
<dbReference type="Proteomes" id="UP000297452">
    <property type="component" value="Unassembled WGS sequence"/>
</dbReference>
<proteinExistence type="inferred from homology"/>
<evidence type="ECO:0000256" key="2">
    <source>
        <dbReference type="ARBA" id="ARBA00022692"/>
    </source>
</evidence>
<evidence type="ECO:0000256" key="6">
    <source>
        <dbReference type="SAM" id="MobiDB-lite"/>
    </source>
</evidence>